<evidence type="ECO:0000313" key="2">
    <source>
        <dbReference type="EMBL" id="CAD2166614.1"/>
    </source>
</evidence>
<sequence>MEFSWHLLGVLPSVWGCEVWLASSWDLLLLWYFDNCSSALCAMPLRIVQQQQTKKKQKRRRSSKINKKKNNKSERTKKKSAKRTKKSTKRRTRNERSKKIIKALWTSMESF</sequence>
<evidence type="ECO:0000313" key="3">
    <source>
        <dbReference type="Proteomes" id="UP000580250"/>
    </source>
</evidence>
<proteinExistence type="predicted"/>
<dbReference type="AlphaFoldDB" id="A0A6V7UXI8"/>
<gene>
    <name evidence="2" type="ORF">MENT_LOCUS17967</name>
</gene>
<reference evidence="2 3" key="1">
    <citation type="submission" date="2020-08" db="EMBL/GenBank/DDBJ databases">
        <authorList>
            <person name="Koutsovoulos G."/>
            <person name="Danchin GJ E."/>
        </authorList>
    </citation>
    <scope>NUCLEOTIDE SEQUENCE [LARGE SCALE GENOMIC DNA]</scope>
</reference>
<comment type="caution">
    <text evidence="2">The sequence shown here is derived from an EMBL/GenBank/DDBJ whole genome shotgun (WGS) entry which is preliminary data.</text>
</comment>
<name>A0A6V7UXI8_MELEN</name>
<dbReference type="Proteomes" id="UP000580250">
    <property type="component" value="Unassembled WGS sequence"/>
</dbReference>
<organism evidence="2 3">
    <name type="scientific">Meloidogyne enterolobii</name>
    <name type="common">Root-knot nematode worm</name>
    <name type="synonym">Meloidogyne mayaguensis</name>
    <dbReference type="NCBI Taxonomy" id="390850"/>
    <lineage>
        <taxon>Eukaryota</taxon>
        <taxon>Metazoa</taxon>
        <taxon>Ecdysozoa</taxon>
        <taxon>Nematoda</taxon>
        <taxon>Chromadorea</taxon>
        <taxon>Rhabditida</taxon>
        <taxon>Tylenchina</taxon>
        <taxon>Tylenchomorpha</taxon>
        <taxon>Tylenchoidea</taxon>
        <taxon>Meloidogynidae</taxon>
        <taxon>Meloidogyninae</taxon>
        <taxon>Meloidogyne</taxon>
    </lineage>
</organism>
<accession>A0A6V7UXI8</accession>
<evidence type="ECO:0000256" key="1">
    <source>
        <dbReference type="SAM" id="MobiDB-lite"/>
    </source>
</evidence>
<feature type="region of interest" description="Disordered" evidence="1">
    <location>
        <begin position="51"/>
        <end position="99"/>
    </location>
</feature>
<feature type="compositionally biased region" description="Basic residues" evidence="1">
    <location>
        <begin position="53"/>
        <end position="93"/>
    </location>
</feature>
<protein>
    <submittedName>
        <fullName evidence="2">Uncharacterized protein</fullName>
    </submittedName>
</protein>
<dbReference type="EMBL" id="CAJEWN010000119">
    <property type="protein sequence ID" value="CAD2166614.1"/>
    <property type="molecule type" value="Genomic_DNA"/>
</dbReference>